<dbReference type="AlphaFoldDB" id="A0AAJ6ND85"/>
<protein>
    <submittedName>
        <fullName evidence="1">Uncharacterized protein</fullName>
    </submittedName>
</protein>
<organism evidence="1 2">
    <name type="scientific">Phocoenobacter skyensis</name>
    <dbReference type="NCBI Taxonomy" id="97481"/>
    <lineage>
        <taxon>Bacteria</taxon>
        <taxon>Pseudomonadati</taxon>
        <taxon>Pseudomonadota</taxon>
        <taxon>Gammaproteobacteria</taxon>
        <taxon>Pasteurellales</taxon>
        <taxon>Pasteurellaceae</taxon>
        <taxon>Phocoenobacter</taxon>
    </lineage>
</organism>
<evidence type="ECO:0000313" key="2">
    <source>
        <dbReference type="Proteomes" id="UP001231736"/>
    </source>
</evidence>
<reference evidence="1" key="1">
    <citation type="journal article" date="2023" name="Front. Microbiol.">
        <title>Phylogeography and host specificity of Pasteurellaceae pathogenic to sea-farmed fish in the north-east Atlantic.</title>
        <authorList>
            <person name="Gulla S."/>
            <person name="Colquhoun D.J."/>
            <person name="Olsen A.B."/>
            <person name="Spilsberg B."/>
            <person name="Lagesen K."/>
            <person name="Aakesson C.P."/>
            <person name="Strom S."/>
            <person name="Manji F."/>
            <person name="Birkbeck T.H."/>
            <person name="Nilsen H.K."/>
        </authorList>
    </citation>
    <scope>NUCLEOTIDE SEQUENCE</scope>
    <source>
        <strain evidence="1">98B1</strain>
    </source>
</reference>
<dbReference type="Proteomes" id="UP001231736">
    <property type="component" value="Unassembled WGS sequence"/>
</dbReference>
<accession>A0AAJ6ND85</accession>
<comment type="caution">
    <text evidence="1">The sequence shown here is derived from an EMBL/GenBank/DDBJ whole genome shotgun (WGS) entry which is preliminary data.</text>
</comment>
<evidence type="ECO:0000313" key="1">
    <source>
        <dbReference type="EMBL" id="MDP8174676.1"/>
    </source>
</evidence>
<gene>
    <name evidence="1" type="ORF">QJU97_04275</name>
</gene>
<dbReference type="RefSeq" id="WP_306376129.1">
    <property type="nucleotide sequence ID" value="NZ_JASAYT010000010.1"/>
</dbReference>
<name>A0AAJ6ND85_9PAST</name>
<sequence length="102" mass="12110">MALDFHIYGTEEYLYGLESNKFYDLEEDIFIPFKYRTGIYIDEYGDSQLSVDNQKLLIKIIDEYIEKTDLNKNKSKTKNILEFRGLLLYFIGKNYDLVLLGD</sequence>
<proteinExistence type="predicted"/>
<dbReference type="EMBL" id="JASAYT010000010">
    <property type="protein sequence ID" value="MDP8174676.1"/>
    <property type="molecule type" value="Genomic_DNA"/>
</dbReference>